<dbReference type="SUPFAM" id="SSF56436">
    <property type="entry name" value="C-type lectin-like"/>
    <property type="match status" value="1"/>
</dbReference>
<dbReference type="InterPro" id="IPR051043">
    <property type="entry name" value="Sulfatase_Mod_Factor_Kinase"/>
</dbReference>
<dbReference type="InterPro" id="IPR016187">
    <property type="entry name" value="CTDL_fold"/>
</dbReference>
<feature type="signal peptide" evidence="1">
    <location>
        <begin position="1"/>
        <end position="23"/>
    </location>
</feature>
<sequence length="310" mass="34451">MKPLLTLVAISSLALTAYGQSSADQDTEKAVDGLIEKTKGNLFYVNGGSFQMGDFGQVDSKTGKLPYTYSDENKYLHEVTLNGYYMASRQVSYSDFDVYTKSTGQPDVSIEGFGARFQSPNVPVGVSWNQAHDYCQWMAEKTGRPYALPTEAQWEYAARTRGEFRPYATDDGTLERGKNAPSKAEIRKTTVDGAAPKAFEIASIPANPLGIYQMGLNGFEWVNDWYGKDYYEHSPEKNPMGPEEGTEKVLRGGGFSASDQGMLTVYRSKAKPDLSRDTSDVADNPRLKEMLSKRAPFETTFRCVVNESER</sequence>
<name>A0A1Q8SQY7_9GAMM</name>
<dbReference type="PANTHER" id="PTHR23150">
    <property type="entry name" value="SULFATASE MODIFYING FACTOR 1, 2"/>
    <property type="match status" value="1"/>
</dbReference>
<dbReference type="Gene3D" id="3.90.1580.10">
    <property type="entry name" value="paralog of FGE (formylglycine-generating enzyme)"/>
    <property type="match status" value="1"/>
</dbReference>
<evidence type="ECO:0000256" key="1">
    <source>
        <dbReference type="SAM" id="SignalP"/>
    </source>
</evidence>
<dbReference type="PANTHER" id="PTHR23150:SF19">
    <property type="entry name" value="FORMYLGLYCINE-GENERATING ENZYME"/>
    <property type="match status" value="1"/>
</dbReference>
<organism evidence="3 4">
    <name type="scientific">Salinicola socius</name>
    <dbReference type="NCBI Taxonomy" id="404433"/>
    <lineage>
        <taxon>Bacteria</taxon>
        <taxon>Pseudomonadati</taxon>
        <taxon>Pseudomonadota</taxon>
        <taxon>Gammaproteobacteria</taxon>
        <taxon>Oceanospirillales</taxon>
        <taxon>Halomonadaceae</taxon>
        <taxon>Salinicola</taxon>
    </lineage>
</organism>
<dbReference type="Proteomes" id="UP000186878">
    <property type="component" value="Unassembled WGS sequence"/>
</dbReference>
<keyword evidence="4" id="KW-1185">Reference proteome</keyword>
<feature type="chain" id="PRO_5013294115" description="Sulfatase-modifying factor enzyme-like domain-containing protein" evidence="1">
    <location>
        <begin position="24"/>
        <end position="310"/>
    </location>
</feature>
<protein>
    <recommendedName>
        <fullName evidence="2">Sulfatase-modifying factor enzyme-like domain-containing protein</fullName>
    </recommendedName>
</protein>
<reference evidence="3 4" key="1">
    <citation type="submission" date="2016-12" db="EMBL/GenBank/DDBJ databases">
        <title>Draft genome sequences of strains Salinicola socius SMB35, Salinicola sp. MH3R3-1 and Chromohalobacter sp. SMB17 from the Verkhnekamsk potash mining region of Russia.</title>
        <authorList>
            <person name="Mavrodi D.V."/>
            <person name="Olsson B.E."/>
            <person name="Korsakova E.S."/>
            <person name="Pyankova A."/>
            <person name="Mavrodi O.V."/>
            <person name="Plotnikova E.G."/>
        </authorList>
    </citation>
    <scope>NUCLEOTIDE SEQUENCE [LARGE SCALE GENOMIC DNA]</scope>
    <source>
        <strain evidence="3 4">SMB35</strain>
    </source>
</reference>
<accession>A0A1Q8SQY7</accession>
<dbReference type="STRING" id="404433.BTW07_11140"/>
<evidence type="ECO:0000313" key="4">
    <source>
        <dbReference type="Proteomes" id="UP000186878"/>
    </source>
</evidence>
<evidence type="ECO:0000313" key="3">
    <source>
        <dbReference type="EMBL" id="OLO03845.1"/>
    </source>
</evidence>
<proteinExistence type="predicted"/>
<dbReference type="EMBL" id="MSDO01000017">
    <property type="protein sequence ID" value="OLO03845.1"/>
    <property type="molecule type" value="Genomic_DNA"/>
</dbReference>
<dbReference type="InterPro" id="IPR005532">
    <property type="entry name" value="SUMF_dom"/>
</dbReference>
<feature type="domain" description="Sulfatase-modifying factor enzyme-like" evidence="2">
    <location>
        <begin position="44"/>
        <end position="270"/>
    </location>
</feature>
<comment type="caution">
    <text evidence="3">The sequence shown here is derived from an EMBL/GenBank/DDBJ whole genome shotgun (WGS) entry which is preliminary data.</text>
</comment>
<dbReference type="RefSeq" id="WP_075570254.1">
    <property type="nucleotide sequence ID" value="NZ_MSDO01000017.1"/>
</dbReference>
<gene>
    <name evidence="3" type="ORF">BTW07_11140</name>
</gene>
<keyword evidence="1" id="KW-0732">Signal</keyword>
<evidence type="ECO:0000259" key="2">
    <source>
        <dbReference type="Pfam" id="PF03781"/>
    </source>
</evidence>
<dbReference type="InterPro" id="IPR042095">
    <property type="entry name" value="SUMF_sf"/>
</dbReference>
<dbReference type="Pfam" id="PF03781">
    <property type="entry name" value="FGE-sulfatase"/>
    <property type="match status" value="1"/>
</dbReference>
<dbReference type="OrthoDB" id="9768004at2"/>
<dbReference type="AlphaFoldDB" id="A0A1Q8SQY7"/>
<dbReference type="GO" id="GO:0120147">
    <property type="term" value="F:formylglycine-generating oxidase activity"/>
    <property type="evidence" value="ECO:0007669"/>
    <property type="project" value="TreeGrafter"/>
</dbReference>